<dbReference type="GO" id="GO:0003723">
    <property type="term" value="F:RNA binding"/>
    <property type="evidence" value="ECO:0007669"/>
    <property type="project" value="InterPro"/>
</dbReference>
<evidence type="ECO:0000256" key="1">
    <source>
        <dbReference type="ARBA" id="ARBA00022737"/>
    </source>
</evidence>
<reference evidence="4" key="1">
    <citation type="journal article" date="2017" name="Nat. Commun.">
        <title>The asparagus genome sheds light on the origin and evolution of a young Y chromosome.</title>
        <authorList>
            <person name="Harkess A."/>
            <person name="Zhou J."/>
            <person name="Xu C."/>
            <person name="Bowers J.E."/>
            <person name="Van der Hulst R."/>
            <person name="Ayyampalayam S."/>
            <person name="Mercati F."/>
            <person name="Riccardi P."/>
            <person name="McKain M.R."/>
            <person name="Kakrana A."/>
            <person name="Tang H."/>
            <person name="Ray J."/>
            <person name="Groenendijk J."/>
            <person name="Arikit S."/>
            <person name="Mathioni S.M."/>
            <person name="Nakano M."/>
            <person name="Shan H."/>
            <person name="Telgmann-Rauber A."/>
            <person name="Kanno A."/>
            <person name="Yue Z."/>
            <person name="Chen H."/>
            <person name="Li W."/>
            <person name="Chen Y."/>
            <person name="Xu X."/>
            <person name="Zhang Y."/>
            <person name="Luo S."/>
            <person name="Chen H."/>
            <person name="Gao J."/>
            <person name="Mao Z."/>
            <person name="Pires J.C."/>
            <person name="Luo M."/>
            <person name="Kudrna D."/>
            <person name="Wing R.A."/>
            <person name="Meyers B.C."/>
            <person name="Yi K."/>
            <person name="Kong H."/>
            <person name="Lavrijsen P."/>
            <person name="Sunseri F."/>
            <person name="Falavigna A."/>
            <person name="Ye Y."/>
            <person name="Leebens-Mack J.H."/>
            <person name="Chen G."/>
        </authorList>
    </citation>
    <scope>NUCLEOTIDE SEQUENCE [LARGE SCALE GENOMIC DNA]</scope>
    <source>
        <strain evidence="4">cv. DH0086</strain>
    </source>
</reference>
<dbReference type="EMBL" id="CM007384">
    <property type="protein sequence ID" value="ONK73160.1"/>
    <property type="molecule type" value="Genomic_DNA"/>
</dbReference>
<dbReference type="Pfam" id="PF20431">
    <property type="entry name" value="E_motif"/>
    <property type="match status" value="1"/>
</dbReference>
<dbReference type="AlphaFoldDB" id="A0A5P1F9F3"/>
<dbReference type="InterPro" id="IPR002885">
    <property type="entry name" value="PPR_rpt"/>
</dbReference>
<keyword evidence="1" id="KW-0677">Repeat</keyword>
<dbReference type="GO" id="GO:0009451">
    <property type="term" value="P:RNA modification"/>
    <property type="evidence" value="ECO:0007669"/>
    <property type="project" value="InterPro"/>
</dbReference>
<dbReference type="Gene3D" id="1.25.40.10">
    <property type="entry name" value="Tetratricopeptide repeat domain"/>
    <property type="match status" value="2"/>
</dbReference>
<protein>
    <recommendedName>
        <fullName evidence="5">Pentacotripeptide-repeat region of PRORP domain-containing protein</fullName>
    </recommendedName>
</protein>
<feature type="repeat" description="PPR" evidence="2">
    <location>
        <begin position="75"/>
        <end position="109"/>
    </location>
</feature>
<accession>A0A5P1F9F3</accession>
<dbReference type="FunFam" id="1.25.40.10:FF:000090">
    <property type="entry name" value="Pentatricopeptide repeat-containing protein, chloroplastic"/>
    <property type="match status" value="1"/>
</dbReference>
<dbReference type="Gramene" id="ONK73160">
    <property type="protein sequence ID" value="ONK73160"/>
    <property type="gene ID" value="A4U43_C04F27890"/>
</dbReference>
<name>A0A5P1F9F3_ASPOF</name>
<dbReference type="PANTHER" id="PTHR47926:SF375">
    <property type="entry name" value="PENTATRICOPEPTIDE REPEAT-CONTAINING PROTEIN"/>
    <property type="match status" value="1"/>
</dbReference>
<dbReference type="InterPro" id="IPR046960">
    <property type="entry name" value="PPR_At4g14850-like_plant"/>
</dbReference>
<evidence type="ECO:0008006" key="5">
    <source>
        <dbReference type="Google" id="ProtNLM"/>
    </source>
</evidence>
<organism evidence="3 4">
    <name type="scientific">Asparagus officinalis</name>
    <name type="common">Garden asparagus</name>
    <dbReference type="NCBI Taxonomy" id="4686"/>
    <lineage>
        <taxon>Eukaryota</taxon>
        <taxon>Viridiplantae</taxon>
        <taxon>Streptophyta</taxon>
        <taxon>Embryophyta</taxon>
        <taxon>Tracheophyta</taxon>
        <taxon>Spermatophyta</taxon>
        <taxon>Magnoliopsida</taxon>
        <taxon>Liliopsida</taxon>
        <taxon>Asparagales</taxon>
        <taxon>Asparagaceae</taxon>
        <taxon>Asparagoideae</taxon>
        <taxon>Asparagus</taxon>
    </lineage>
</organism>
<evidence type="ECO:0000313" key="3">
    <source>
        <dbReference type="EMBL" id="ONK73160.1"/>
    </source>
</evidence>
<keyword evidence="4" id="KW-1185">Reference proteome</keyword>
<evidence type="ECO:0000256" key="2">
    <source>
        <dbReference type="PROSITE-ProRule" id="PRU00708"/>
    </source>
</evidence>
<dbReference type="Pfam" id="PF13041">
    <property type="entry name" value="PPR_2"/>
    <property type="match status" value="1"/>
</dbReference>
<dbReference type="PROSITE" id="PS51375">
    <property type="entry name" value="PPR"/>
    <property type="match status" value="1"/>
</dbReference>
<dbReference type="PANTHER" id="PTHR47926">
    <property type="entry name" value="PENTATRICOPEPTIDE REPEAT-CONTAINING PROTEIN"/>
    <property type="match status" value="1"/>
</dbReference>
<evidence type="ECO:0000313" key="4">
    <source>
        <dbReference type="Proteomes" id="UP000243459"/>
    </source>
</evidence>
<gene>
    <name evidence="3" type="ORF">A4U43_C04F27890</name>
</gene>
<dbReference type="InterPro" id="IPR046848">
    <property type="entry name" value="E_motif"/>
</dbReference>
<dbReference type="InterPro" id="IPR011990">
    <property type="entry name" value="TPR-like_helical_dom_sf"/>
</dbReference>
<dbReference type="Proteomes" id="UP000243459">
    <property type="component" value="Chromosome 4"/>
</dbReference>
<dbReference type="Pfam" id="PF01535">
    <property type="entry name" value="PPR"/>
    <property type="match status" value="2"/>
</dbReference>
<sequence>MIRSQIQPNYVTAMIIFSLCTRATNLQYGRELHCYIIKHMHSSYQLLCNSLIDMYSKLGRIRVAEKVFDMMSDCDGVSYTSMIAGYGIQGEGMKALDLFDKMISCGIMPDGFTMVAILSACSHSGMITEGETLFWKMNVFYGISPQMEHYSCMVDLFGRAGLLRNAEEFIDQMPFEPSTAVLATLIRACRAHGSKEIGERAAKRLLEMTSDDPNHYVLIANMFAYCGNWEQLMKVRAVMKDMGIVELHILLGGLFQHMQDVGYADNEDLGVQ</sequence>
<proteinExistence type="predicted"/>
<dbReference type="NCBIfam" id="TIGR00756">
    <property type="entry name" value="PPR"/>
    <property type="match status" value="2"/>
</dbReference>
<dbReference type="OMA" id="CRCALEV"/>